<comment type="similarity">
    <text evidence="7">Belongs to the binding-protein-dependent transport system permease family.</text>
</comment>
<dbReference type="Pfam" id="PF00528">
    <property type="entry name" value="BPD_transp_1"/>
    <property type="match status" value="1"/>
</dbReference>
<comment type="subcellular location">
    <subcellularLocation>
        <location evidence="1 7">Cell membrane</location>
        <topology evidence="1 7">Multi-pass membrane protein</topology>
    </subcellularLocation>
</comment>
<dbReference type="PROSITE" id="PS50928">
    <property type="entry name" value="ABC_TM1"/>
    <property type="match status" value="1"/>
</dbReference>
<dbReference type="SUPFAM" id="SSF161098">
    <property type="entry name" value="MetI-like"/>
    <property type="match status" value="1"/>
</dbReference>
<feature type="transmembrane region" description="Helical" evidence="7">
    <location>
        <begin position="258"/>
        <end position="283"/>
    </location>
</feature>
<dbReference type="RefSeq" id="WP_386161436.1">
    <property type="nucleotide sequence ID" value="NZ_JBHMBS010000023.1"/>
</dbReference>
<evidence type="ECO:0000256" key="7">
    <source>
        <dbReference type="RuleBase" id="RU363032"/>
    </source>
</evidence>
<evidence type="ECO:0000259" key="9">
    <source>
        <dbReference type="PROSITE" id="PS50928"/>
    </source>
</evidence>
<gene>
    <name evidence="10" type="ORF">ACFFRH_33535</name>
</gene>
<name>A0ABV5TQQ8_9ACTN</name>
<evidence type="ECO:0000256" key="5">
    <source>
        <dbReference type="ARBA" id="ARBA00022989"/>
    </source>
</evidence>
<feature type="transmembrane region" description="Helical" evidence="7">
    <location>
        <begin position="127"/>
        <end position="149"/>
    </location>
</feature>
<feature type="region of interest" description="Disordered" evidence="8">
    <location>
        <begin position="1"/>
        <end position="50"/>
    </location>
</feature>
<evidence type="ECO:0000313" key="11">
    <source>
        <dbReference type="Proteomes" id="UP001589610"/>
    </source>
</evidence>
<reference evidence="10 11" key="1">
    <citation type="submission" date="2024-09" db="EMBL/GenBank/DDBJ databases">
        <authorList>
            <person name="Sun Q."/>
            <person name="Mori K."/>
        </authorList>
    </citation>
    <scope>NUCLEOTIDE SEQUENCE [LARGE SCALE GENOMIC DNA]</scope>
    <source>
        <strain evidence="10 11">JCM 3028</strain>
    </source>
</reference>
<feature type="transmembrane region" description="Helical" evidence="7">
    <location>
        <begin position="320"/>
        <end position="337"/>
    </location>
</feature>
<dbReference type="PANTHER" id="PTHR43227">
    <property type="entry name" value="BLL4140 PROTEIN"/>
    <property type="match status" value="1"/>
</dbReference>
<feature type="compositionally biased region" description="Low complexity" evidence="8">
    <location>
        <begin position="1"/>
        <end position="11"/>
    </location>
</feature>
<accession>A0ABV5TQQ8</accession>
<evidence type="ECO:0000256" key="6">
    <source>
        <dbReference type="ARBA" id="ARBA00023136"/>
    </source>
</evidence>
<sequence>MPAAPQAPTGRPTRRRARDRDASAPEHPEQSGHLGHSEHPWQPGPSSARSGARPSRIAGLWPYLLIAPTLAGTAYLLLYPLIRSVVISFQHFRTGELIRGGAEFVGLGNYAEVLGGAEFWAVVRRTLVWTAVNVVLIMVVSTAVALMIARLGRGMRLAVMGGLVLAWATPVLAATTIFQWLFQSRLGVVNWLLVTLGFESFRDYTWFADGTSTFAILVALVVWQSVPFAALTLYAGLTTIPSELYEAARIDGASGRQVFTAVTFPILRPLFGLITSLEVIWVFKCFAQIWAISKGGPGEATTTLPVYAFQVAQSLHKYDLGSAISTLTVLILIALLITHLRRMLKHEGEEL</sequence>
<protein>
    <submittedName>
        <fullName evidence="10">Carbohydrate ABC transporter permease</fullName>
    </submittedName>
</protein>
<comment type="caution">
    <text evidence="10">The sequence shown here is derived from an EMBL/GenBank/DDBJ whole genome shotgun (WGS) entry which is preliminary data.</text>
</comment>
<dbReference type="InterPro" id="IPR050809">
    <property type="entry name" value="UgpAE/MalFG_permease"/>
</dbReference>
<dbReference type="Proteomes" id="UP001589610">
    <property type="component" value="Unassembled WGS sequence"/>
</dbReference>
<dbReference type="EMBL" id="JBHMBS010000023">
    <property type="protein sequence ID" value="MFB9680425.1"/>
    <property type="molecule type" value="Genomic_DNA"/>
</dbReference>
<feature type="transmembrane region" description="Helical" evidence="7">
    <location>
        <begin position="214"/>
        <end position="237"/>
    </location>
</feature>
<dbReference type="CDD" id="cd06261">
    <property type="entry name" value="TM_PBP2"/>
    <property type="match status" value="1"/>
</dbReference>
<evidence type="ECO:0000256" key="8">
    <source>
        <dbReference type="SAM" id="MobiDB-lite"/>
    </source>
</evidence>
<keyword evidence="5 7" id="KW-1133">Transmembrane helix</keyword>
<dbReference type="InterPro" id="IPR000515">
    <property type="entry name" value="MetI-like"/>
</dbReference>
<proteinExistence type="inferred from homology"/>
<feature type="transmembrane region" description="Helical" evidence="7">
    <location>
        <begin position="161"/>
        <end position="182"/>
    </location>
</feature>
<keyword evidence="2 7" id="KW-0813">Transport</keyword>
<dbReference type="PANTHER" id="PTHR43227:SF8">
    <property type="entry name" value="DIACETYLCHITOBIOSE UPTAKE SYSTEM PERMEASE PROTEIN DASB"/>
    <property type="match status" value="1"/>
</dbReference>
<keyword evidence="11" id="KW-1185">Reference proteome</keyword>
<dbReference type="InterPro" id="IPR035906">
    <property type="entry name" value="MetI-like_sf"/>
</dbReference>
<dbReference type="Gene3D" id="1.10.3720.10">
    <property type="entry name" value="MetI-like"/>
    <property type="match status" value="1"/>
</dbReference>
<evidence type="ECO:0000256" key="1">
    <source>
        <dbReference type="ARBA" id="ARBA00004651"/>
    </source>
</evidence>
<evidence type="ECO:0000256" key="2">
    <source>
        <dbReference type="ARBA" id="ARBA00022448"/>
    </source>
</evidence>
<feature type="domain" description="ABC transmembrane type-1" evidence="9">
    <location>
        <begin position="123"/>
        <end position="341"/>
    </location>
</feature>
<keyword evidence="4 7" id="KW-0812">Transmembrane</keyword>
<keyword evidence="3" id="KW-1003">Cell membrane</keyword>
<evidence type="ECO:0000256" key="3">
    <source>
        <dbReference type="ARBA" id="ARBA00022475"/>
    </source>
</evidence>
<evidence type="ECO:0000256" key="4">
    <source>
        <dbReference type="ARBA" id="ARBA00022692"/>
    </source>
</evidence>
<feature type="transmembrane region" description="Helical" evidence="7">
    <location>
        <begin position="60"/>
        <end position="82"/>
    </location>
</feature>
<feature type="compositionally biased region" description="Basic and acidic residues" evidence="8">
    <location>
        <begin position="18"/>
        <end position="39"/>
    </location>
</feature>
<evidence type="ECO:0000313" key="10">
    <source>
        <dbReference type="EMBL" id="MFB9680425.1"/>
    </source>
</evidence>
<organism evidence="10 11">
    <name type="scientific">Streptosporangium vulgare</name>
    <dbReference type="NCBI Taxonomy" id="46190"/>
    <lineage>
        <taxon>Bacteria</taxon>
        <taxon>Bacillati</taxon>
        <taxon>Actinomycetota</taxon>
        <taxon>Actinomycetes</taxon>
        <taxon>Streptosporangiales</taxon>
        <taxon>Streptosporangiaceae</taxon>
        <taxon>Streptosporangium</taxon>
    </lineage>
</organism>
<keyword evidence="6 7" id="KW-0472">Membrane</keyword>